<keyword evidence="3" id="KW-0498">Mitosis</keyword>
<keyword evidence="2" id="KW-0132">Cell division</keyword>
<evidence type="ECO:0000313" key="10">
    <source>
        <dbReference type="EMBL" id="KAJ8904992.1"/>
    </source>
</evidence>
<keyword evidence="11" id="KW-1185">Reference proteome</keyword>
<dbReference type="Proteomes" id="UP001157974">
    <property type="component" value="Unassembled WGS sequence"/>
</dbReference>
<dbReference type="PANTHER" id="PTHR14222">
    <property type="entry name" value="CONDENSIN"/>
    <property type="match status" value="1"/>
</dbReference>
<organism evidence="10 11">
    <name type="scientific">Rhodosorus marinus</name>
    <dbReference type="NCBI Taxonomy" id="101924"/>
    <lineage>
        <taxon>Eukaryota</taxon>
        <taxon>Rhodophyta</taxon>
        <taxon>Stylonematophyceae</taxon>
        <taxon>Stylonematales</taxon>
        <taxon>Stylonemataceae</taxon>
        <taxon>Rhodosorus</taxon>
    </lineage>
</organism>
<accession>A0AAV8UV70</accession>
<evidence type="ECO:0000313" key="11">
    <source>
        <dbReference type="Proteomes" id="UP001157974"/>
    </source>
</evidence>
<feature type="domain" description="Condensin complex subunit 1 C-terminal" evidence="8">
    <location>
        <begin position="859"/>
        <end position="1019"/>
    </location>
</feature>
<dbReference type="InterPro" id="IPR032682">
    <property type="entry name" value="Cnd1_C"/>
</dbReference>
<keyword evidence="6" id="KW-0131">Cell cycle</keyword>
<reference evidence="10 11" key="1">
    <citation type="journal article" date="2023" name="Nat. Commun.">
        <title>Origin of minicircular mitochondrial genomes in red algae.</title>
        <authorList>
            <person name="Lee Y."/>
            <person name="Cho C.H."/>
            <person name="Lee Y.M."/>
            <person name="Park S.I."/>
            <person name="Yang J.H."/>
            <person name="West J.A."/>
            <person name="Bhattacharya D."/>
            <person name="Yoon H.S."/>
        </authorList>
    </citation>
    <scope>NUCLEOTIDE SEQUENCE [LARGE SCALE GENOMIC DNA]</scope>
    <source>
        <strain evidence="10 11">CCMP1338</strain>
        <tissue evidence="10">Whole cell</tissue>
    </source>
</reference>
<dbReference type="GO" id="GO:0051301">
    <property type="term" value="P:cell division"/>
    <property type="evidence" value="ECO:0007669"/>
    <property type="project" value="UniProtKB-KW"/>
</dbReference>
<feature type="compositionally biased region" description="Acidic residues" evidence="7">
    <location>
        <begin position="1217"/>
        <end position="1227"/>
    </location>
</feature>
<dbReference type="Pfam" id="PF12922">
    <property type="entry name" value="Cnd1_N"/>
    <property type="match status" value="1"/>
</dbReference>
<dbReference type="GO" id="GO:0005634">
    <property type="term" value="C:nucleus"/>
    <property type="evidence" value="ECO:0007669"/>
    <property type="project" value="UniProtKB-SubCell"/>
</dbReference>
<sequence>MTLRVSSCSASTSQSIEIGDEELGKVGSVLQADFELPLHFDDLSKKRVSDTSPSSLMVSITPYEDARDLIRSSVTESWWDPDEDTFSVMYSLVRQYEKLTQDEKRSLVATIINGLRAALAMANGELACSGKRYLLNTAKAVVLFASNVVRIAEQVEFAQTNKERRQLGWTWAVEGRGDLLSELHSIMECRKITQAWGSNGADESFMNLFIRCTLNVLENPTIAKDKAVKELCLQILVGVVREEQTHGSVVSALLRLLVAHEHSAAVLSSLLEMHYDEKSESKFLDLFVDTMVGMEDREMGKDGTAGKNLGSFLAQTGNKIPKFISSYMQKLVSMFERESYQTRNGMVESVGHLIRHEYAEAKAENVNAETKSQRLEIISALFSAIMIRTKDVNAFARSRVLQVLCGLVEDECVQAVHFVEITKLGLLHMHDKAAAVRKSSLVLLMRMLEFNPFSPQLSGSTVKFISRMQGDSAVEFAECMGEACSSALLLIRSSSITDVQSAISFLVTAIKFQVPGTDGANRQLLPLLLSHEVSVRECALKAFEAMLHSSEADERLRAMKTAQLLLQLTRGATVGQLTCVSELFSGARILDAAVFQVLLDIGSDKVPSVPLESRRVAIELVSIAVQVGSPLVRARDVPVSELLRYESDPTVCRNLCSFAAVVCADDKTATAIEELLLREVAETDALWIPVADQAFRALMSCSPEPEKAAERVLRRLSQRFLATKKEADLLKAVFSVGQISIQQLIRIESTRQVIRKQKRETESEAGTLYEQLGEGHAALEAELEHALEEGEQEILEEGSLIRRFIPILCRLCGDSFGNASLRTTAAISLAKLMSTCETTCREHLRLVFSLLKSAVEPSVRRNLIIAIGDLTFRFPNLLEPWTDAIFSTLEDTDASVRKNAALTITHLILNDMLKVRGQIVSVVVLLHDLDDRISELVRMFFCELSKKSGHVIYNIIPDVLSGLFHRRKLDDNDFRDVMKFLISFVKDRERQAEGTIERLCHRFRSVNNIEDARRIACCLTNFNYSDRCFRKLSAMYRCYSEFLFDEEVNELFSTITTKAKRFPKQQLRMELDEFQSKLDSAVDGTRNDLNAKLKDVSESLSRVALQDVTSSVTNASSPHGNAAKQEKRSAKGLASAGRSRKRRTRLEGEFSEESGAESQVPESDEDVDDEEPEHHVKLDDVPNEPLSARPSVRTKRRGVGLRSAERSRRRRVVVSMDSDDSADDYDSEASYGVE</sequence>
<dbReference type="InterPro" id="IPR026971">
    <property type="entry name" value="CND1/NCAPD3"/>
</dbReference>
<dbReference type="GO" id="GO:0000779">
    <property type="term" value="C:condensed chromosome, centromeric region"/>
    <property type="evidence" value="ECO:0007669"/>
    <property type="project" value="TreeGrafter"/>
</dbReference>
<dbReference type="GO" id="GO:0010032">
    <property type="term" value="P:meiotic chromosome condensation"/>
    <property type="evidence" value="ECO:0007669"/>
    <property type="project" value="TreeGrafter"/>
</dbReference>
<evidence type="ECO:0000256" key="2">
    <source>
        <dbReference type="ARBA" id="ARBA00022618"/>
    </source>
</evidence>
<feature type="compositionally biased region" description="Polar residues" evidence="7">
    <location>
        <begin position="1107"/>
        <end position="1119"/>
    </location>
</feature>
<dbReference type="GO" id="GO:0007076">
    <property type="term" value="P:mitotic chromosome condensation"/>
    <property type="evidence" value="ECO:0007669"/>
    <property type="project" value="InterPro"/>
</dbReference>
<feature type="compositionally biased region" description="Acidic residues" evidence="7">
    <location>
        <begin position="1162"/>
        <end position="1171"/>
    </location>
</feature>
<evidence type="ECO:0000256" key="4">
    <source>
        <dbReference type="ARBA" id="ARBA00023067"/>
    </source>
</evidence>
<evidence type="ECO:0000256" key="5">
    <source>
        <dbReference type="ARBA" id="ARBA00023242"/>
    </source>
</evidence>
<dbReference type="Gene3D" id="1.25.10.10">
    <property type="entry name" value="Leucine-rich Repeat Variant"/>
    <property type="match status" value="2"/>
</dbReference>
<dbReference type="InterPro" id="IPR011989">
    <property type="entry name" value="ARM-like"/>
</dbReference>
<dbReference type="Pfam" id="PF12717">
    <property type="entry name" value="Cnd1"/>
    <property type="match status" value="1"/>
</dbReference>
<evidence type="ECO:0000259" key="8">
    <source>
        <dbReference type="Pfam" id="PF12717"/>
    </source>
</evidence>
<feature type="region of interest" description="Disordered" evidence="7">
    <location>
        <begin position="1107"/>
        <end position="1234"/>
    </location>
</feature>
<dbReference type="GO" id="GO:0000796">
    <property type="term" value="C:condensin complex"/>
    <property type="evidence" value="ECO:0007669"/>
    <property type="project" value="TreeGrafter"/>
</dbReference>
<evidence type="ECO:0000256" key="7">
    <source>
        <dbReference type="SAM" id="MobiDB-lite"/>
    </source>
</evidence>
<evidence type="ECO:0000256" key="3">
    <source>
        <dbReference type="ARBA" id="ARBA00022776"/>
    </source>
</evidence>
<comment type="subcellular location">
    <subcellularLocation>
        <location evidence="1">Nucleus</location>
    </subcellularLocation>
</comment>
<dbReference type="SUPFAM" id="SSF48371">
    <property type="entry name" value="ARM repeat"/>
    <property type="match status" value="1"/>
</dbReference>
<dbReference type="GO" id="GO:0042393">
    <property type="term" value="F:histone binding"/>
    <property type="evidence" value="ECO:0007669"/>
    <property type="project" value="TreeGrafter"/>
</dbReference>
<dbReference type="AlphaFoldDB" id="A0AAV8UV70"/>
<name>A0AAV8UV70_9RHOD</name>
<dbReference type="InterPro" id="IPR024324">
    <property type="entry name" value="Condensin_cplx_su1_N"/>
</dbReference>
<keyword evidence="4" id="KW-0226">DNA condensation</keyword>
<dbReference type="EMBL" id="JAMWBK010000005">
    <property type="protein sequence ID" value="KAJ8904992.1"/>
    <property type="molecule type" value="Genomic_DNA"/>
</dbReference>
<gene>
    <name evidence="10" type="ORF">NDN08_001504</name>
</gene>
<comment type="caution">
    <text evidence="10">The sequence shown here is derived from an EMBL/GenBank/DDBJ whole genome shotgun (WGS) entry which is preliminary data.</text>
</comment>
<proteinExistence type="predicted"/>
<evidence type="ECO:0000256" key="6">
    <source>
        <dbReference type="ARBA" id="ARBA00023306"/>
    </source>
</evidence>
<evidence type="ECO:0008006" key="12">
    <source>
        <dbReference type="Google" id="ProtNLM"/>
    </source>
</evidence>
<feature type="domain" description="Condensin complex subunit 1 N-terminal" evidence="9">
    <location>
        <begin position="160"/>
        <end position="240"/>
    </location>
</feature>
<keyword evidence="5" id="KW-0539">Nucleus</keyword>
<protein>
    <recommendedName>
        <fullName evidence="12">Condensin complex subunit 1</fullName>
    </recommendedName>
</protein>
<dbReference type="InterPro" id="IPR016024">
    <property type="entry name" value="ARM-type_fold"/>
</dbReference>
<evidence type="ECO:0000259" key="9">
    <source>
        <dbReference type="Pfam" id="PF12922"/>
    </source>
</evidence>
<evidence type="ECO:0000256" key="1">
    <source>
        <dbReference type="ARBA" id="ARBA00004123"/>
    </source>
</evidence>
<dbReference type="PANTHER" id="PTHR14222:SF2">
    <property type="entry name" value="CONDENSIN COMPLEX SUBUNIT 1"/>
    <property type="match status" value="1"/>
</dbReference>